<dbReference type="PIRSF" id="PIRSF000126">
    <property type="entry name" value="11-beta-HSD1"/>
    <property type="match status" value="1"/>
</dbReference>
<dbReference type="Gene3D" id="3.40.50.720">
    <property type="entry name" value="NAD(P)-binding Rossmann-like Domain"/>
    <property type="match status" value="1"/>
</dbReference>
<dbReference type="Pfam" id="PF00106">
    <property type="entry name" value="adh_short"/>
    <property type="match status" value="1"/>
</dbReference>
<sequence length="268" mass="28832">MVKPFRASRALITGASSGIGEAFAQALAQRGCDLVLVARRRDRLEALADQLEAKYGISCTRIAFDLSVEAAGSRLRQLVEGDIDLVINNAGFATQGPFLDGDARDYARVLAVDIGAVVDICHAFLPKMVQRRHGAIMNICSTTAYQPVPSLAVYAASKSFVLSFSQSLWYEAKRHGVKVFSFAPGPTRTEFFDVIGETATVVGRMQTADQVAAAGLRALDRRRTPPSAVSGTGNTVSAALARLVPRRVLMPALARSLRPLQSQNDPTR</sequence>
<dbReference type="OrthoDB" id="9810734at2"/>
<gene>
    <name evidence="4" type="ORF">RMCC_3661</name>
</gene>
<dbReference type="InterPro" id="IPR036291">
    <property type="entry name" value="NAD(P)-bd_dom_sf"/>
</dbReference>
<comment type="similarity">
    <text evidence="1 3">Belongs to the short-chain dehydrogenases/reductases (SDR) family.</text>
</comment>
<comment type="caution">
    <text evidence="4">The sequence shown here is derived from an EMBL/GenBank/DDBJ whole genome shotgun (WGS) entry which is preliminary data.</text>
</comment>
<reference evidence="5" key="2">
    <citation type="submission" date="2016-02" db="EMBL/GenBank/DDBJ databases">
        <title>Draft genome sequence of five rapidly growing Mycobacterium species.</title>
        <authorList>
            <person name="Katahira K."/>
            <person name="Gotou Y."/>
            <person name="Iida K."/>
            <person name="Ogura Y."/>
            <person name="Hayashi T."/>
        </authorList>
    </citation>
    <scope>NUCLEOTIDE SEQUENCE [LARGE SCALE GENOMIC DNA]</scope>
    <source>
        <strain evidence="5">JCM15298</strain>
    </source>
</reference>
<dbReference type="Proteomes" id="UP000069443">
    <property type="component" value="Unassembled WGS sequence"/>
</dbReference>
<name>A0A124E2G1_MYCCR</name>
<dbReference type="AlphaFoldDB" id="A0A124E2G1"/>
<evidence type="ECO:0000313" key="5">
    <source>
        <dbReference type="Proteomes" id="UP000069443"/>
    </source>
</evidence>
<accession>A0A124E2G1</accession>
<keyword evidence="5" id="KW-1185">Reference proteome</keyword>
<dbReference type="SUPFAM" id="SSF51735">
    <property type="entry name" value="NAD(P)-binding Rossmann-fold domains"/>
    <property type="match status" value="1"/>
</dbReference>
<dbReference type="GO" id="GO:0016020">
    <property type="term" value="C:membrane"/>
    <property type="evidence" value="ECO:0007669"/>
    <property type="project" value="TreeGrafter"/>
</dbReference>
<dbReference type="GO" id="GO:0016491">
    <property type="term" value="F:oxidoreductase activity"/>
    <property type="evidence" value="ECO:0007669"/>
    <property type="project" value="UniProtKB-KW"/>
</dbReference>
<keyword evidence="2" id="KW-0560">Oxidoreductase</keyword>
<reference evidence="5" key="1">
    <citation type="journal article" date="2016" name="Genome Announc.">
        <title>Draft Genome Sequences of Five Rapidly Growing Mycobacterium Species, M. thermoresistibile, M. fortuitum subsp. acetamidolyticum, M. canariasense, M. brisbanense, and M. novocastrense.</title>
        <authorList>
            <person name="Katahira K."/>
            <person name="Ogura Y."/>
            <person name="Gotoh Y."/>
            <person name="Hayashi T."/>
        </authorList>
    </citation>
    <scope>NUCLEOTIDE SEQUENCE [LARGE SCALE GENOMIC DNA]</scope>
    <source>
        <strain evidence="5">JCM15298</strain>
    </source>
</reference>
<dbReference type="PANTHER" id="PTHR44196:SF2">
    <property type="entry name" value="SHORT-CHAIN DEHYDROGENASE-RELATED"/>
    <property type="match status" value="1"/>
</dbReference>
<organism evidence="4 5">
    <name type="scientific">Mycolicibacterium canariasense</name>
    <name type="common">Mycobacterium canariasense</name>
    <dbReference type="NCBI Taxonomy" id="228230"/>
    <lineage>
        <taxon>Bacteria</taxon>
        <taxon>Bacillati</taxon>
        <taxon>Actinomycetota</taxon>
        <taxon>Actinomycetes</taxon>
        <taxon>Mycobacteriales</taxon>
        <taxon>Mycobacteriaceae</taxon>
        <taxon>Mycolicibacterium</taxon>
    </lineage>
</organism>
<dbReference type="EMBL" id="BCSY01000057">
    <property type="protein sequence ID" value="GAS96695.1"/>
    <property type="molecule type" value="Genomic_DNA"/>
</dbReference>
<dbReference type="RefSeq" id="WP_062657675.1">
    <property type="nucleotide sequence ID" value="NZ_BCSY01000057.1"/>
</dbReference>
<dbReference type="PANTHER" id="PTHR44196">
    <property type="entry name" value="DEHYDROGENASE/REDUCTASE SDR FAMILY MEMBER 7B"/>
    <property type="match status" value="1"/>
</dbReference>
<proteinExistence type="inferred from homology"/>
<dbReference type="PRINTS" id="PR00080">
    <property type="entry name" value="SDRFAMILY"/>
</dbReference>
<evidence type="ECO:0000256" key="1">
    <source>
        <dbReference type="ARBA" id="ARBA00006484"/>
    </source>
</evidence>
<protein>
    <submittedName>
        <fullName evidence="4">Short-chain dehydrogenase/reductase SDR</fullName>
    </submittedName>
</protein>
<evidence type="ECO:0000256" key="2">
    <source>
        <dbReference type="ARBA" id="ARBA00023002"/>
    </source>
</evidence>
<evidence type="ECO:0000313" key="4">
    <source>
        <dbReference type="EMBL" id="GAS96695.1"/>
    </source>
</evidence>
<dbReference type="STRING" id="228230.RMCC_3661"/>
<dbReference type="InterPro" id="IPR002347">
    <property type="entry name" value="SDR_fam"/>
</dbReference>
<dbReference type="PRINTS" id="PR00081">
    <property type="entry name" value="GDHRDH"/>
</dbReference>
<evidence type="ECO:0000256" key="3">
    <source>
        <dbReference type="RuleBase" id="RU000363"/>
    </source>
</evidence>